<evidence type="ECO:0000313" key="2">
    <source>
        <dbReference type="EMBL" id="MBZ2164462.1"/>
    </source>
</evidence>
<proteinExistence type="predicted"/>
<accession>A0A8T5UKV8</accession>
<protein>
    <submittedName>
        <fullName evidence="2">Uncharacterized protein</fullName>
    </submittedName>
</protein>
<keyword evidence="3" id="KW-1185">Reference proteome</keyword>
<comment type="caution">
    <text evidence="2">The sequence shown here is derived from an EMBL/GenBank/DDBJ whole genome shotgun (WGS) entry which is preliminary data.</text>
</comment>
<keyword evidence="1" id="KW-0812">Transmembrane</keyword>
<dbReference type="Proteomes" id="UP000825933">
    <property type="component" value="Unassembled WGS sequence"/>
</dbReference>
<evidence type="ECO:0000256" key="1">
    <source>
        <dbReference type="SAM" id="Phobius"/>
    </source>
</evidence>
<organism evidence="2 3">
    <name type="scientific">Methanobacterium spitsbergense</name>
    <dbReference type="NCBI Taxonomy" id="2874285"/>
    <lineage>
        <taxon>Archaea</taxon>
        <taxon>Methanobacteriati</taxon>
        <taxon>Methanobacteriota</taxon>
        <taxon>Methanomada group</taxon>
        <taxon>Methanobacteria</taxon>
        <taxon>Methanobacteriales</taxon>
        <taxon>Methanobacteriaceae</taxon>
        <taxon>Methanobacterium</taxon>
    </lineage>
</organism>
<gene>
    <name evidence="2" type="ORF">K8N75_00120</name>
</gene>
<name>A0A8T5UKV8_9EURY</name>
<sequence length="397" mass="45476">MSLKFSQNLLILIVIILVCSITPATAAIQAKNNSLKENYNQTYDQEDYGLHLYTLFRDTVFNTFNEGTSTELTPEQDAYLQQQEDRLYTKSDAMLNNTQDFLNYLIDENYYYHPEEYENLTQGKLQDTRDDTDKFIADAKKMKDYLSNDANGPKITGMMNIQCTYDELYKYVNNSTYNKDNIFVQIRDSDGYIRYMRLISIDNSNIHLKSGSIDINEDPNRFNDLHVWHSDGKYSNPDLKFNILVSPSNYSYNDYILRQIWNKQYNELVVKDSRINTGTSLVIAAIGVGGIGVAANGAYRMCDGCKPKVKAKIDEEVPLDYQNGLEEFQALLVKNSLKYKCSSYRDKICSICGNSKTIFGFGVSVAASSTAVLFYMFKLKAEYGIDIRNLLTYEPPK</sequence>
<reference evidence="3" key="1">
    <citation type="journal article" date="2022" name="Microbiol. Resour. Announc.">
        <title>Draft Genome Sequence of a Methanogenic Archaeon from West Spitsbergen Permafrost.</title>
        <authorList>
            <person name="Trubitsyn V."/>
            <person name="Rivkina E."/>
            <person name="Shcherbakova V."/>
        </authorList>
    </citation>
    <scope>NUCLEOTIDE SEQUENCE [LARGE SCALE GENOMIC DNA]</scope>
    <source>
        <strain evidence="3">VT</strain>
    </source>
</reference>
<feature type="transmembrane region" description="Helical" evidence="1">
    <location>
        <begin position="358"/>
        <end position="377"/>
    </location>
</feature>
<dbReference type="AlphaFoldDB" id="A0A8T5UKV8"/>
<evidence type="ECO:0000313" key="3">
    <source>
        <dbReference type="Proteomes" id="UP000825933"/>
    </source>
</evidence>
<dbReference type="RefSeq" id="WP_223790144.1">
    <property type="nucleotide sequence ID" value="NZ_JAIOUQ010000001.1"/>
</dbReference>
<keyword evidence="1" id="KW-0472">Membrane</keyword>
<keyword evidence="1" id="KW-1133">Transmembrane helix</keyword>
<dbReference type="EMBL" id="JAIOUQ010000001">
    <property type="protein sequence ID" value="MBZ2164462.1"/>
    <property type="molecule type" value="Genomic_DNA"/>
</dbReference>